<reference evidence="2 3" key="1">
    <citation type="journal article" date="2019" name="Syst. Appl. Microbiol.">
        <title>Polyphasic characterization of two novel Lactobacillus spp. isolated from blown salami packages: Description of Lactobacillus halodurans sp. nov. and Lactobacillus salsicarnum sp. nov.</title>
        <authorList>
            <person name="Schuster J.A."/>
            <person name="Klingl A."/>
            <person name="Vogel R.F."/>
            <person name="Ehrmann M.A."/>
        </authorList>
    </citation>
    <scope>NUCLEOTIDE SEQUENCE [LARGE SCALE GENOMIC DNA]</scope>
    <source>
        <strain evidence="2 3">TMW 1.2118</strain>
    </source>
</reference>
<dbReference type="EMBL" id="VDFM01000008">
    <property type="protein sequence ID" value="MQS52855.1"/>
    <property type="molecule type" value="Genomic_DNA"/>
</dbReference>
<evidence type="ECO:0000256" key="1">
    <source>
        <dbReference type="SAM" id="Phobius"/>
    </source>
</evidence>
<name>A0A5P0ZIM4_9LACO</name>
<dbReference type="AlphaFoldDB" id="A0A5P0ZIM4"/>
<keyword evidence="1" id="KW-0812">Transmembrane</keyword>
<gene>
    <name evidence="2" type="ORF">FHL02_07455</name>
</gene>
<proteinExistence type="predicted"/>
<keyword evidence="1" id="KW-1133">Transmembrane helix</keyword>
<comment type="caution">
    <text evidence="2">The sequence shown here is derived from an EMBL/GenBank/DDBJ whole genome shotgun (WGS) entry which is preliminary data.</text>
</comment>
<protein>
    <submittedName>
        <fullName evidence="2">Uncharacterized protein</fullName>
    </submittedName>
</protein>
<accession>A0A5P0ZIM4</accession>
<dbReference type="RefSeq" id="WP_153383428.1">
    <property type="nucleotide sequence ID" value="NZ_VDFM01000008.1"/>
</dbReference>
<dbReference type="Proteomes" id="UP000380386">
    <property type="component" value="Unassembled WGS sequence"/>
</dbReference>
<keyword evidence="1" id="KW-0472">Membrane</keyword>
<evidence type="ECO:0000313" key="2">
    <source>
        <dbReference type="EMBL" id="MQS52855.1"/>
    </source>
</evidence>
<evidence type="ECO:0000313" key="3">
    <source>
        <dbReference type="Proteomes" id="UP000380386"/>
    </source>
</evidence>
<sequence>MKNKKSVFNFAYFVSYFICSLIILNILEPIRRLLDLYLRGTIFNIINGLIIMLLFLLAGYISLLVSSKFTKSK</sequence>
<feature type="transmembrane region" description="Helical" evidence="1">
    <location>
        <begin position="42"/>
        <end position="65"/>
    </location>
</feature>
<organism evidence="2 3">
    <name type="scientific">Companilactobacillus mishanensis</name>
    <dbReference type="NCBI Taxonomy" id="2486008"/>
    <lineage>
        <taxon>Bacteria</taxon>
        <taxon>Bacillati</taxon>
        <taxon>Bacillota</taxon>
        <taxon>Bacilli</taxon>
        <taxon>Lactobacillales</taxon>
        <taxon>Lactobacillaceae</taxon>
        <taxon>Companilactobacillus</taxon>
    </lineage>
</organism>
<feature type="transmembrane region" description="Helical" evidence="1">
    <location>
        <begin position="7"/>
        <end position="27"/>
    </location>
</feature>